<feature type="transmembrane region" description="Helical" evidence="1">
    <location>
        <begin position="12"/>
        <end position="29"/>
    </location>
</feature>
<feature type="transmembrane region" description="Helical" evidence="1">
    <location>
        <begin position="35"/>
        <end position="61"/>
    </location>
</feature>
<accession>A0ABN6XPU4</accession>
<sequence>MTYRERLSPSPWMYLALALLIPASLLVFLPISVPAGIACAIVLFGGACLFVALSAPVVEVADGHLRAGRARIPLEFTAAPEAFRGAAATAARGVDLDARAWLCIRGGIDPVVRVQVTDPADPAPYWLISTRNPDLLVAALQAAHTLG</sequence>
<dbReference type="EMBL" id="AP027731">
    <property type="protein sequence ID" value="BDZ46881.1"/>
    <property type="molecule type" value="Genomic_DNA"/>
</dbReference>
<evidence type="ECO:0000313" key="2">
    <source>
        <dbReference type="EMBL" id="BDZ46881.1"/>
    </source>
</evidence>
<proteinExistence type="predicted"/>
<evidence type="ECO:0000313" key="3">
    <source>
        <dbReference type="Proteomes" id="UP001321498"/>
    </source>
</evidence>
<keyword evidence="1" id="KW-0812">Transmembrane</keyword>
<organism evidence="2 3">
    <name type="scientific">Naasia aerilata</name>
    <dbReference type="NCBI Taxonomy" id="1162966"/>
    <lineage>
        <taxon>Bacteria</taxon>
        <taxon>Bacillati</taxon>
        <taxon>Actinomycetota</taxon>
        <taxon>Actinomycetes</taxon>
        <taxon>Micrococcales</taxon>
        <taxon>Microbacteriaceae</taxon>
        <taxon>Naasia</taxon>
    </lineage>
</organism>
<reference evidence="3" key="1">
    <citation type="journal article" date="2019" name="Int. J. Syst. Evol. Microbiol.">
        <title>The Global Catalogue of Microorganisms (GCM) 10K type strain sequencing project: providing services to taxonomists for standard genome sequencing and annotation.</title>
        <authorList>
            <consortium name="The Broad Institute Genomics Platform"/>
            <consortium name="The Broad Institute Genome Sequencing Center for Infectious Disease"/>
            <person name="Wu L."/>
            <person name="Ma J."/>
        </authorList>
    </citation>
    <scope>NUCLEOTIDE SEQUENCE [LARGE SCALE GENOMIC DNA]</scope>
    <source>
        <strain evidence="3">NBRC 108725</strain>
    </source>
</reference>
<dbReference type="Proteomes" id="UP001321498">
    <property type="component" value="Chromosome"/>
</dbReference>
<evidence type="ECO:0008006" key="4">
    <source>
        <dbReference type="Google" id="ProtNLM"/>
    </source>
</evidence>
<gene>
    <name evidence="2" type="ORF">GCM10025866_27900</name>
</gene>
<dbReference type="RefSeq" id="WP_286276875.1">
    <property type="nucleotide sequence ID" value="NZ_AP027731.1"/>
</dbReference>
<name>A0ABN6XPU4_9MICO</name>
<keyword evidence="3" id="KW-1185">Reference proteome</keyword>
<protein>
    <recommendedName>
        <fullName evidence="4">DUF3093 domain-containing protein</fullName>
    </recommendedName>
</protein>
<evidence type="ECO:0000256" key="1">
    <source>
        <dbReference type="SAM" id="Phobius"/>
    </source>
</evidence>
<keyword evidence="1" id="KW-0472">Membrane</keyword>
<keyword evidence="1" id="KW-1133">Transmembrane helix</keyword>
<dbReference type="InterPro" id="IPR021443">
    <property type="entry name" value="DUF3093"/>
</dbReference>
<dbReference type="Pfam" id="PF11292">
    <property type="entry name" value="DUF3093"/>
    <property type="match status" value="1"/>
</dbReference>